<evidence type="ECO:0000256" key="2">
    <source>
        <dbReference type="SAM" id="MobiDB-lite"/>
    </source>
</evidence>
<feature type="region of interest" description="Disordered" evidence="2">
    <location>
        <begin position="223"/>
        <end position="290"/>
    </location>
</feature>
<accession>A0A0C1EPI1</accession>
<proteinExistence type="predicted"/>
<reference evidence="3 4" key="1">
    <citation type="journal article" date="2014" name="Mol. Biol. Evol.">
        <title>Massive expansion of Ubiquitination-related gene families within the Chlamydiae.</title>
        <authorList>
            <person name="Domman D."/>
            <person name="Collingro A."/>
            <person name="Lagkouvardos I."/>
            <person name="Gehre L."/>
            <person name="Weinmaier T."/>
            <person name="Rattei T."/>
            <person name="Subtil A."/>
            <person name="Horn M."/>
        </authorList>
    </citation>
    <scope>NUCLEOTIDE SEQUENCE [LARGE SCALE GENOMIC DNA]</scope>
    <source>
        <strain evidence="3 4">OEW1</strain>
    </source>
</reference>
<dbReference type="RefSeq" id="WP_039376492.1">
    <property type="nucleotide sequence ID" value="NZ_JSAM01000035.1"/>
</dbReference>
<keyword evidence="1" id="KW-0175">Coiled coil</keyword>
<organism evidence="3 4">
    <name type="scientific">Parachlamydia acanthamoebae</name>
    <dbReference type="NCBI Taxonomy" id="83552"/>
    <lineage>
        <taxon>Bacteria</taxon>
        <taxon>Pseudomonadati</taxon>
        <taxon>Chlamydiota</taxon>
        <taxon>Chlamydiia</taxon>
        <taxon>Parachlamydiales</taxon>
        <taxon>Parachlamydiaceae</taxon>
        <taxon>Parachlamydia</taxon>
    </lineage>
</organism>
<protein>
    <submittedName>
        <fullName evidence="3">Uncharacterized protein</fullName>
    </submittedName>
</protein>
<comment type="caution">
    <text evidence="3">The sequence shown here is derived from an EMBL/GenBank/DDBJ whole genome shotgun (WGS) entry which is preliminary data.</text>
</comment>
<evidence type="ECO:0000313" key="4">
    <source>
        <dbReference type="Proteomes" id="UP000031307"/>
    </source>
</evidence>
<gene>
    <name evidence="3" type="ORF">DB43_EP00070</name>
</gene>
<evidence type="ECO:0000313" key="3">
    <source>
        <dbReference type="EMBL" id="KIA78149.1"/>
    </source>
</evidence>
<dbReference type="EMBL" id="JSAM01000035">
    <property type="protein sequence ID" value="KIA78149.1"/>
    <property type="molecule type" value="Genomic_DNA"/>
</dbReference>
<feature type="compositionally biased region" description="Acidic residues" evidence="2">
    <location>
        <begin position="247"/>
        <end position="276"/>
    </location>
</feature>
<feature type="coiled-coil region" evidence="1">
    <location>
        <begin position="404"/>
        <end position="431"/>
    </location>
</feature>
<dbReference type="Proteomes" id="UP000031307">
    <property type="component" value="Unassembled WGS sequence"/>
</dbReference>
<dbReference type="PATRIC" id="fig|83552.4.peg.649"/>
<name>A0A0C1EPI1_9BACT</name>
<dbReference type="AlphaFoldDB" id="A0A0C1EPI1"/>
<sequence>MSINLETIDPSRNLYKKDNIYLTFSGKPDKGFKKVSSRKVVSFFEKYIKENSISNEDRKKIKGFIKPIATTENKQTNKVRQAVINFFSRFKNLLSGKSFHSSQYLHEVTRKSAENLLNNELLSPKKLSAKLQELKDKISTAETSLKNKKDAIKENKIKLEGIESKLADLKLKNDNAETLEDIQSQIDALKITIQNTEEEIHNDENNLLNLKQEQAKLEEKLTKLTGQKPETPEAPEEPNVGEKPETETEEPSLNEDEPNVETEETHDEDSDDEEELVTAPSTPPDSFIETPPANLATILTALRGEQADLFHSYVALAEKKLPVDSQEDYSKIIEALASVVSENSEAGKALTLSLKNLLKHMSPYPAEQEKFLEKFFAQDWNSEFLVEFLFNLQGILLTVHEYVTAENEADISDLLQEHKKMENEATIKENESNSSWYSYFANKATELWSPPSPPETGLTSNLFSLMNDHFGNFQDGPTMINFLEQYLQNMLTKPRNDPNKVKFIQAFKTYGANLANHPKNNADRHTIAQFFRENMKNIAKQLP</sequence>
<evidence type="ECO:0000256" key="1">
    <source>
        <dbReference type="SAM" id="Coils"/>
    </source>
</evidence>